<reference evidence="2" key="1">
    <citation type="submission" date="2016-10" db="EMBL/GenBank/DDBJ databases">
        <authorList>
            <person name="Varghese N."/>
            <person name="Submissions S."/>
        </authorList>
    </citation>
    <scope>NUCLEOTIDE SEQUENCE [LARGE SCALE GENOMIC DNA]</scope>
    <source>
        <strain evidence="2">CGMCC 4.6609</strain>
    </source>
</reference>
<dbReference type="EMBL" id="FNIX01000025">
    <property type="protein sequence ID" value="SDP95472.1"/>
    <property type="molecule type" value="Genomic_DNA"/>
</dbReference>
<sequence length="351" mass="37573">MISGWTIVVDRGDLAGTEVLRDEPPSASDLSDCEVLLRVSRVGLTANNVTYGVIGDAIGYWGFFPAGGPGRGVIPLWGFADVVESTVDALPVGTRVYGYLPMASHLVVRARLTSSGFVDTADHRAELPAVYNSYLVTSSDPAYDASLEDLQVLYRPLFFTSFLLADQLADNDFHGARTVVISSASSKTAFGTAHRLRSRGVRLVGLTSPRNVEFTTGLGLYDAVLPYGAPVDVEPSVYLDFSGSPDVRSALHDRLGADLVEDISIGLTHQATSQDPRTSSFFAPDRLRKRTADWGAQGLAERFGEAWHAFTAQAGEWVAIAHHTGPEGLVEVWQAVLSGGADPGTADVITF</sequence>
<dbReference type="Proteomes" id="UP000199691">
    <property type="component" value="Unassembled WGS sequence"/>
</dbReference>
<gene>
    <name evidence="1" type="ORF">SAMN05421507_12551</name>
</gene>
<dbReference type="STRING" id="641025.SAMN05421507_12551"/>
<dbReference type="RefSeq" id="WP_090104440.1">
    <property type="nucleotide sequence ID" value="NZ_FNIX01000025.1"/>
</dbReference>
<dbReference type="SUPFAM" id="SSF50129">
    <property type="entry name" value="GroES-like"/>
    <property type="match status" value="1"/>
</dbReference>
<proteinExistence type="predicted"/>
<protein>
    <recommendedName>
        <fullName evidence="3">NADPH-dependent curcumin reductase CurA</fullName>
    </recommendedName>
</protein>
<organism evidence="1 2">
    <name type="scientific">Lentzea jiangxiensis</name>
    <dbReference type="NCBI Taxonomy" id="641025"/>
    <lineage>
        <taxon>Bacteria</taxon>
        <taxon>Bacillati</taxon>
        <taxon>Actinomycetota</taxon>
        <taxon>Actinomycetes</taxon>
        <taxon>Pseudonocardiales</taxon>
        <taxon>Pseudonocardiaceae</taxon>
        <taxon>Lentzea</taxon>
    </lineage>
</organism>
<dbReference type="InterPro" id="IPR011032">
    <property type="entry name" value="GroES-like_sf"/>
</dbReference>
<accession>A0A1H0WXV5</accession>
<dbReference type="Pfam" id="PF11017">
    <property type="entry name" value="DUF2855"/>
    <property type="match status" value="1"/>
</dbReference>
<evidence type="ECO:0008006" key="3">
    <source>
        <dbReference type="Google" id="ProtNLM"/>
    </source>
</evidence>
<evidence type="ECO:0000313" key="1">
    <source>
        <dbReference type="EMBL" id="SDP95472.1"/>
    </source>
</evidence>
<keyword evidence="2" id="KW-1185">Reference proteome</keyword>
<dbReference type="AlphaFoldDB" id="A0A1H0WXV5"/>
<name>A0A1H0WXV5_9PSEU</name>
<dbReference type="OrthoDB" id="8953110at2"/>
<evidence type="ECO:0000313" key="2">
    <source>
        <dbReference type="Proteomes" id="UP000199691"/>
    </source>
</evidence>
<dbReference type="InterPro" id="IPR021276">
    <property type="entry name" value="DUF2855"/>
</dbReference>